<dbReference type="Gramene" id="mRNA:HanXRQr2_Chr02g0069401">
    <property type="protein sequence ID" value="mRNA:HanXRQr2_Chr02g0069401"/>
    <property type="gene ID" value="HanXRQr2_Chr02g0069401"/>
</dbReference>
<reference evidence="3" key="2">
    <citation type="submission" date="2020-06" db="EMBL/GenBank/DDBJ databases">
        <title>Helianthus annuus Genome sequencing and assembly Release 2.</title>
        <authorList>
            <person name="Gouzy J."/>
            <person name="Langlade N."/>
            <person name="Munos S."/>
        </authorList>
    </citation>
    <scope>NUCLEOTIDE SEQUENCE</scope>
    <source>
        <tissue evidence="3">Leaves</tissue>
    </source>
</reference>
<feature type="compositionally biased region" description="Acidic residues" evidence="2">
    <location>
        <begin position="790"/>
        <end position="807"/>
    </location>
</feature>
<protein>
    <submittedName>
        <fullName evidence="3">Uncharacterized protein</fullName>
    </submittedName>
</protein>
<evidence type="ECO:0000313" key="3">
    <source>
        <dbReference type="EMBL" id="KAF5818726.1"/>
    </source>
</evidence>
<gene>
    <name evidence="3" type="ORF">HanXRQr2_Chr02g0069401</name>
</gene>
<keyword evidence="4" id="KW-1185">Reference proteome</keyword>
<feature type="region of interest" description="Disordered" evidence="2">
    <location>
        <begin position="314"/>
        <end position="365"/>
    </location>
</feature>
<proteinExistence type="predicted"/>
<feature type="region of interest" description="Disordered" evidence="2">
    <location>
        <begin position="786"/>
        <end position="868"/>
    </location>
</feature>
<reference evidence="3" key="1">
    <citation type="journal article" date="2017" name="Nature">
        <title>The sunflower genome provides insights into oil metabolism, flowering and Asterid evolution.</title>
        <authorList>
            <person name="Badouin H."/>
            <person name="Gouzy J."/>
            <person name="Grassa C.J."/>
            <person name="Murat F."/>
            <person name="Staton S.E."/>
            <person name="Cottret L."/>
            <person name="Lelandais-Briere C."/>
            <person name="Owens G.L."/>
            <person name="Carrere S."/>
            <person name="Mayjonade B."/>
            <person name="Legrand L."/>
            <person name="Gill N."/>
            <person name="Kane N.C."/>
            <person name="Bowers J.E."/>
            <person name="Hubner S."/>
            <person name="Bellec A."/>
            <person name="Berard A."/>
            <person name="Berges H."/>
            <person name="Blanchet N."/>
            <person name="Boniface M.C."/>
            <person name="Brunel D."/>
            <person name="Catrice O."/>
            <person name="Chaidir N."/>
            <person name="Claudel C."/>
            <person name="Donnadieu C."/>
            <person name="Faraut T."/>
            <person name="Fievet G."/>
            <person name="Helmstetter N."/>
            <person name="King M."/>
            <person name="Knapp S.J."/>
            <person name="Lai Z."/>
            <person name="Le Paslier M.C."/>
            <person name="Lippi Y."/>
            <person name="Lorenzon L."/>
            <person name="Mandel J.R."/>
            <person name="Marage G."/>
            <person name="Marchand G."/>
            <person name="Marquand E."/>
            <person name="Bret-Mestries E."/>
            <person name="Morien E."/>
            <person name="Nambeesan S."/>
            <person name="Nguyen T."/>
            <person name="Pegot-Espagnet P."/>
            <person name="Pouilly N."/>
            <person name="Raftis F."/>
            <person name="Sallet E."/>
            <person name="Schiex T."/>
            <person name="Thomas J."/>
            <person name="Vandecasteele C."/>
            <person name="Vares D."/>
            <person name="Vear F."/>
            <person name="Vautrin S."/>
            <person name="Crespi M."/>
            <person name="Mangin B."/>
            <person name="Burke J.M."/>
            <person name="Salse J."/>
            <person name="Munos S."/>
            <person name="Vincourt P."/>
            <person name="Rieseberg L.H."/>
            <person name="Langlade N.B."/>
        </authorList>
    </citation>
    <scope>NUCLEOTIDE SEQUENCE</scope>
    <source>
        <tissue evidence="3">Leaves</tissue>
    </source>
</reference>
<feature type="compositionally biased region" description="Polar residues" evidence="2">
    <location>
        <begin position="574"/>
        <end position="583"/>
    </location>
</feature>
<feature type="region of interest" description="Disordered" evidence="2">
    <location>
        <begin position="391"/>
        <end position="586"/>
    </location>
</feature>
<organism evidence="3 4">
    <name type="scientific">Helianthus annuus</name>
    <name type="common">Common sunflower</name>
    <dbReference type="NCBI Taxonomy" id="4232"/>
    <lineage>
        <taxon>Eukaryota</taxon>
        <taxon>Viridiplantae</taxon>
        <taxon>Streptophyta</taxon>
        <taxon>Embryophyta</taxon>
        <taxon>Tracheophyta</taxon>
        <taxon>Spermatophyta</taxon>
        <taxon>Magnoliopsida</taxon>
        <taxon>eudicotyledons</taxon>
        <taxon>Gunneridae</taxon>
        <taxon>Pentapetalae</taxon>
        <taxon>asterids</taxon>
        <taxon>campanulids</taxon>
        <taxon>Asterales</taxon>
        <taxon>Asteraceae</taxon>
        <taxon>Asteroideae</taxon>
        <taxon>Heliantheae alliance</taxon>
        <taxon>Heliantheae</taxon>
        <taxon>Helianthus</taxon>
    </lineage>
</organism>
<feature type="compositionally biased region" description="Basic and acidic residues" evidence="2">
    <location>
        <begin position="415"/>
        <end position="432"/>
    </location>
</feature>
<feature type="region of interest" description="Disordered" evidence="2">
    <location>
        <begin position="977"/>
        <end position="1002"/>
    </location>
</feature>
<feature type="coiled-coil region" evidence="1">
    <location>
        <begin position="609"/>
        <end position="671"/>
    </location>
</feature>
<dbReference type="AlphaFoldDB" id="A0A9K3JN28"/>
<sequence>MGKASTNVLFDPVHNSCVDLDVEKCPLLSEFSSILSYMDRIPVKKAMTEQRPIYRSHIERFWKSALYDEDNKVISAEVEVNGETKTILVTEELVREVMSFPDEADYPTRFPERMVKGCMLRLGYRSTLNTGNYLKSMFQKSFKFLIHCILISLSHTKGSYDQMRDYQMNMLTALVLNKKFNFSHIVFYYMVENITSKARVWRYPRFVQMMIDRAYPDINRHIQNDLLVLAHMSNISLKNLVQYHPHHPEPELVVKNFGLLLDANYADPDPVNHQEWRNEAEKKEAMYIVELKIIQGFKPTKNVWYVKESGRRRRLATPVAEGEGSSPQPKKKQKKKVQTILVDEPEDDIPADNAEKEQEATTGEDFMLNTDVFETGSEIVADVDKEKDKLVDDLEGDDVDKDTTSSSSSSEFEMVDPRESEKRIREELEKEKLLKKRKRAEKEDELYVPSPEHEASSRVTKKAGGRKKSTSNDRMTKRPQKIMNRPPSKPTHSHQPTPPQSPIHKSPPRQPTPPQSPNQPSPPHLSPPRLPTPQHTITPIHQSTPPQHTTPPILQTTPPQHSMYSSHDLFGTPPLSQVQQPEFTSKGLFSPHDNLLDIGGFDFANNSDVVKLEQKMEKVIAENQRLKAENKKAGDREKVLVKRVEELEKKCEIDQAEIDILKVRVSELEEEKSRRDAQNEYFELKHKELNEAKNAKDHELYMLHKVVESMLGSSVEEKYEEIRIVEARAQRQAEIDRQMKDKGKGLEGSSAVPTLDIIPVMEVENPQPISAISGLFEEPTSLHELIGASSEEEDDEEEEGEKEDDKDDFIFSASSHGSQDDDDDDATGGTGVRVSDASNDKVVDDLMDDTVNEENDESDGKGESDQNQIVEHYEPLYLNLDAYRESLKDVHPETPFDFEEELESFDINKQDDYKYKYVEDADQYDRVEVEECSDSEEVPDDSTKLPTLMEFFAAENREELRQKVSEAVKDNVFEGLREETVPESQSEAAKEGQSSSEKIDSSKWYKVSHERQFKRPLKYFQRDRSVSLGDIISWGFLPQVNAYAIRREYGANSGISCETE</sequence>
<name>A0A9K3JN28_HELAN</name>
<dbReference type="EMBL" id="MNCJ02000317">
    <property type="protein sequence ID" value="KAF5818726.1"/>
    <property type="molecule type" value="Genomic_DNA"/>
</dbReference>
<evidence type="ECO:0000313" key="4">
    <source>
        <dbReference type="Proteomes" id="UP000215914"/>
    </source>
</evidence>
<comment type="caution">
    <text evidence="3">The sequence shown here is derived from an EMBL/GenBank/DDBJ whole genome shotgun (WGS) entry which is preliminary data.</text>
</comment>
<evidence type="ECO:0000256" key="2">
    <source>
        <dbReference type="SAM" id="MobiDB-lite"/>
    </source>
</evidence>
<feature type="compositionally biased region" description="Low complexity" evidence="2">
    <location>
        <begin position="532"/>
        <end position="560"/>
    </location>
</feature>
<dbReference type="Proteomes" id="UP000215914">
    <property type="component" value="Unassembled WGS sequence"/>
</dbReference>
<feature type="compositionally biased region" description="Pro residues" evidence="2">
    <location>
        <begin position="508"/>
        <end position="531"/>
    </location>
</feature>
<feature type="compositionally biased region" description="Polar residues" evidence="2">
    <location>
        <begin position="982"/>
        <end position="996"/>
    </location>
</feature>
<keyword evidence="1" id="KW-0175">Coiled coil</keyword>
<feature type="compositionally biased region" description="Basic residues" evidence="2">
    <location>
        <begin position="459"/>
        <end position="469"/>
    </location>
</feature>
<feature type="compositionally biased region" description="Acidic residues" evidence="2">
    <location>
        <begin position="845"/>
        <end position="857"/>
    </location>
</feature>
<evidence type="ECO:0000256" key="1">
    <source>
        <dbReference type="SAM" id="Coils"/>
    </source>
</evidence>
<accession>A0A9K3JN28</accession>